<keyword evidence="7 15" id="KW-0479">Metal-binding</keyword>
<keyword evidence="11" id="KW-1278">Translocase</keyword>
<dbReference type="GO" id="GO:0005524">
    <property type="term" value="F:ATP binding"/>
    <property type="evidence" value="ECO:0007669"/>
    <property type="project" value="UniProtKB-UniRule"/>
</dbReference>
<feature type="transmembrane region" description="Helical" evidence="15">
    <location>
        <begin position="448"/>
        <end position="471"/>
    </location>
</feature>
<dbReference type="SUPFAM" id="SSF81665">
    <property type="entry name" value="Calcium ATPase, transmembrane domain M"/>
    <property type="match status" value="1"/>
</dbReference>
<dbReference type="InterPro" id="IPR001757">
    <property type="entry name" value="P_typ_ATPase"/>
</dbReference>
<evidence type="ECO:0000256" key="4">
    <source>
        <dbReference type="ARBA" id="ARBA00022475"/>
    </source>
</evidence>
<accession>A0A839F0P5</accession>
<evidence type="ECO:0000259" key="16">
    <source>
        <dbReference type="PROSITE" id="PS50846"/>
    </source>
</evidence>
<dbReference type="InterPro" id="IPR023298">
    <property type="entry name" value="ATPase_P-typ_TM_dom_sf"/>
</dbReference>
<dbReference type="InterPro" id="IPR018303">
    <property type="entry name" value="ATPase_P-typ_P_site"/>
</dbReference>
<keyword evidence="5" id="KW-0597">Phosphoprotein</keyword>
<dbReference type="NCBIfam" id="TIGR01494">
    <property type="entry name" value="ATPase_P-type"/>
    <property type="match status" value="2"/>
</dbReference>
<dbReference type="RefSeq" id="WP_182530536.1">
    <property type="nucleotide sequence ID" value="NZ_JACGXL010000002.1"/>
</dbReference>
<keyword evidence="14 15" id="KW-0472">Membrane</keyword>
<dbReference type="InterPro" id="IPR023299">
    <property type="entry name" value="ATPase_P-typ_cyto_dom_N"/>
</dbReference>
<evidence type="ECO:0000256" key="6">
    <source>
        <dbReference type="ARBA" id="ARBA00022692"/>
    </source>
</evidence>
<evidence type="ECO:0000256" key="9">
    <source>
        <dbReference type="ARBA" id="ARBA00022840"/>
    </source>
</evidence>
<keyword evidence="8 15" id="KW-0547">Nucleotide-binding</keyword>
<gene>
    <name evidence="17" type="ORF">FHW12_001683</name>
</gene>
<dbReference type="SUPFAM" id="SSF55008">
    <property type="entry name" value="HMA, heavy metal-associated domain"/>
    <property type="match status" value="1"/>
</dbReference>
<dbReference type="Pfam" id="PF00403">
    <property type="entry name" value="HMA"/>
    <property type="match status" value="1"/>
</dbReference>
<dbReference type="AlphaFoldDB" id="A0A839F0P5"/>
<dbReference type="PANTHER" id="PTHR43520:SF5">
    <property type="entry name" value="CATION-TRANSPORTING P-TYPE ATPASE-RELATED"/>
    <property type="match status" value="1"/>
</dbReference>
<evidence type="ECO:0000256" key="12">
    <source>
        <dbReference type="ARBA" id="ARBA00022989"/>
    </source>
</evidence>
<dbReference type="InterPro" id="IPR008250">
    <property type="entry name" value="ATPase_P-typ_transduc_dom_A_sf"/>
</dbReference>
<dbReference type="SUPFAM" id="SSF81653">
    <property type="entry name" value="Calcium ATPase, transduction domain A"/>
    <property type="match status" value="1"/>
</dbReference>
<feature type="domain" description="HMA" evidence="16">
    <location>
        <begin position="87"/>
        <end position="153"/>
    </location>
</feature>
<comment type="caution">
    <text evidence="17">The sequence shown here is derived from an EMBL/GenBank/DDBJ whole genome shotgun (WGS) entry which is preliminary data.</text>
</comment>
<dbReference type="InterPro" id="IPR059000">
    <property type="entry name" value="ATPase_P-type_domA"/>
</dbReference>
<evidence type="ECO:0000256" key="11">
    <source>
        <dbReference type="ARBA" id="ARBA00022967"/>
    </source>
</evidence>
<sequence length="807" mass="84203">MPGACFHCGEPIGGGVPLLATIGTQSHPVCCIGCRAAVEWIDGLGLADYYRLREVTGERAAPADDYAEWDRPRLARRHVRELGADRAEATVLVEGMRCAACAWLIERALARRDGVHEATVSPLVQRVRIVFDPSRVRLPALLATLARLGYRPHPLEGDRIDALRTGERRAALKRLVVAGFGAMQAMMYAVALYAGAFDGIDPAVRAFLRWMGMLVATPVVLYAARPFFAGAVREWRARRLSMDTPVALAIGAIYTGSVVATVFGGAEVYFDSVCMFVFLLLLGRYVELRARQRAGEVADALVRLQPATAERCTEGACETIGVHELEPGQVVRVGAGATFPVDGVLRGARCRVDESLLTGESAACLREVGDEVVAGSVALDGPVEVEVRRVGPATVLSALARMVERAAAARPRIARLADAAAARFVVRVLAATGVVALTWAAIDPTRAFASAVAVLVISCPCAFALAAPSALTRAVGVLARRGVMVVDADALEAFAGVDRIVFDKTGTLTEPAIDVASLRVARGSREGALALAAALEQASTHPYARALRDAARGLALPAIADVRETGGGVLGRFDGHTLRLGRPDFALVDGDGDALVLADDAGEIARFPIVERVRAGAREAIDALQAAGVACEIVSGDHAERVQRVAVALGVAEWRARATPEAKLAHLASLRTRGDAVAAVGDGVNDAPALGGADVAITLGEGAALAQAASGIVLAGSDLGGIVDARGVARSMLAVVRRNLRWTFAYNLLAIPLAALGLVPPWLAAIGMSASSLVVVANTFAIGRTRAAARPAPPAAASVPLARVQAA</sequence>
<dbReference type="InterPro" id="IPR036163">
    <property type="entry name" value="HMA_dom_sf"/>
</dbReference>
<keyword evidence="9 15" id="KW-0067">ATP-binding</keyword>
<dbReference type="PROSITE" id="PS50846">
    <property type="entry name" value="HMA_2"/>
    <property type="match status" value="1"/>
</dbReference>
<dbReference type="Pfam" id="PF00122">
    <property type="entry name" value="E1-E2_ATPase"/>
    <property type="match status" value="1"/>
</dbReference>
<feature type="transmembrane region" description="Helical" evidence="15">
    <location>
        <begin position="420"/>
        <end position="442"/>
    </location>
</feature>
<feature type="transmembrane region" description="Helical" evidence="15">
    <location>
        <begin position="175"/>
        <end position="195"/>
    </location>
</feature>
<keyword evidence="18" id="KW-1185">Reference proteome</keyword>
<evidence type="ECO:0000256" key="10">
    <source>
        <dbReference type="ARBA" id="ARBA00022842"/>
    </source>
</evidence>
<dbReference type="GO" id="GO:0016887">
    <property type="term" value="F:ATP hydrolysis activity"/>
    <property type="evidence" value="ECO:0007669"/>
    <property type="project" value="InterPro"/>
</dbReference>
<dbReference type="InterPro" id="IPR021993">
    <property type="entry name" value="ATPase-cat-bd"/>
</dbReference>
<evidence type="ECO:0000256" key="1">
    <source>
        <dbReference type="ARBA" id="ARBA00004651"/>
    </source>
</evidence>
<comment type="similarity">
    <text evidence="2 15">Belongs to the cation transport ATPase (P-type) (TC 3.A.3) family. Type IB subfamily.</text>
</comment>
<evidence type="ECO:0000256" key="7">
    <source>
        <dbReference type="ARBA" id="ARBA00022723"/>
    </source>
</evidence>
<dbReference type="InterPro" id="IPR027256">
    <property type="entry name" value="P-typ_ATPase_IB"/>
</dbReference>
<dbReference type="PRINTS" id="PR00119">
    <property type="entry name" value="CATATPASE"/>
</dbReference>
<dbReference type="Proteomes" id="UP000550401">
    <property type="component" value="Unassembled WGS sequence"/>
</dbReference>
<dbReference type="Pfam" id="PF12156">
    <property type="entry name" value="ATPase-cat_bd"/>
    <property type="match status" value="1"/>
</dbReference>
<proteinExistence type="inferred from homology"/>
<reference evidence="17 18" key="1">
    <citation type="submission" date="2020-07" db="EMBL/GenBank/DDBJ databases">
        <title>Genomic Encyclopedia of Type Strains, Phase IV (KMG-V): Genome sequencing to study the core and pangenomes of soil and plant-associated prokaryotes.</title>
        <authorList>
            <person name="Whitman W."/>
        </authorList>
    </citation>
    <scope>NUCLEOTIDE SEQUENCE [LARGE SCALE GENOMIC DNA]</scope>
    <source>
        <strain evidence="17 18">RH2WT43</strain>
    </source>
</reference>
<evidence type="ECO:0000256" key="2">
    <source>
        <dbReference type="ARBA" id="ARBA00006024"/>
    </source>
</evidence>
<evidence type="ECO:0000313" key="17">
    <source>
        <dbReference type="EMBL" id="MBA8887469.1"/>
    </source>
</evidence>
<evidence type="ECO:0000256" key="15">
    <source>
        <dbReference type="RuleBase" id="RU362081"/>
    </source>
</evidence>
<dbReference type="NCBIfam" id="TIGR01512">
    <property type="entry name" value="ATPase-IB2_Cd"/>
    <property type="match status" value="1"/>
</dbReference>
<dbReference type="GO" id="GO:0005507">
    <property type="term" value="F:copper ion binding"/>
    <property type="evidence" value="ECO:0007669"/>
    <property type="project" value="TreeGrafter"/>
</dbReference>
<keyword evidence="12 15" id="KW-1133">Transmembrane helix</keyword>
<evidence type="ECO:0000256" key="13">
    <source>
        <dbReference type="ARBA" id="ARBA00023065"/>
    </source>
</evidence>
<dbReference type="InterPro" id="IPR036412">
    <property type="entry name" value="HAD-like_sf"/>
</dbReference>
<dbReference type="NCBIfam" id="TIGR01525">
    <property type="entry name" value="ATPase-IB_hvy"/>
    <property type="match status" value="1"/>
</dbReference>
<dbReference type="PRINTS" id="PR00943">
    <property type="entry name" value="CUATPASE"/>
</dbReference>
<comment type="subcellular location">
    <subcellularLocation>
        <location evidence="1">Cell membrane</location>
        <topology evidence="1">Multi-pass membrane protein</topology>
    </subcellularLocation>
</comment>
<organism evidence="17 18">
    <name type="scientific">Dokdonella fugitiva</name>
    <dbReference type="NCBI Taxonomy" id="328517"/>
    <lineage>
        <taxon>Bacteria</taxon>
        <taxon>Pseudomonadati</taxon>
        <taxon>Pseudomonadota</taxon>
        <taxon>Gammaproteobacteria</taxon>
        <taxon>Lysobacterales</taxon>
        <taxon>Rhodanobacteraceae</taxon>
        <taxon>Dokdonella</taxon>
    </lineage>
</organism>
<evidence type="ECO:0000256" key="8">
    <source>
        <dbReference type="ARBA" id="ARBA00022741"/>
    </source>
</evidence>
<dbReference type="Gene3D" id="3.40.50.1000">
    <property type="entry name" value="HAD superfamily/HAD-like"/>
    <property type="match status" value="1"/>
</dbReference>
<dbReference type="CDD" id="cd00371">
    <property type="entry name" value="HMA"/>
    <property type="match status" value="1"/>
</dbReference>
<dbReference type="Pfam" id="PF00702">
    <property type="entry name" value="Hydrolase"/>
    <property type="match status" value="1"/>
</dbReference>
<evidence type="ECO:0000256" key="14">
    <source>
        <dbReference type="ARBA" id="ARBA00023136"/>
    </source>
</evidence>
<feature type="transmembrane region" description="Helical" evidence="15">
    <location>
        <begin position="740"/>
        <end position="759"/>
    </location>
</feature>
<dbReference type="Gene3D" id="3.30.70.100">
    <property type="match status" value="1"/>
</dbReference>
<dbReference type="PANTHER" id="PTHR43520">
    <property type="entry name" value="ATP7, ISOFORM B"/>
    <property type="match status" value="1"/>
</dbReference>
<keyword evidence="4 15" id="KW-1003">Cell membrane</keyword>
<dbReference type="NCBIfam" id="TIGR01511">
    <property type="entry name" value="ATPase-IB1_Cu"/>
    <property type="match status" value="1"/>
</dbReference>
<dbReference type="InterPro" id="IPR006121">
    <property type="entry name" value="HMA_dom"/>
</dbReference>
<name>A0A839F0P5_9GAMM</name>
<dbReference type="SUPFAM" id="SSF56784">
    <property type="entry name" value="HAD-like"/>
    <property type="match status" value="1"/>
</dbReference>
<dbReference type="EMBL" id="JACGXL010000002">
    <property type="protein sequence ID" value="MBA8887469.1"/>
    <property type="molecule type" value="Genomic_DNA"/>
</dbReference>
<keyword evidence="13" id="KW-0406">Ion transport</keyword>
<keyword evidence="3" id="KW-0813">Transport</keyword>
<protein>
    <submittedName>
        <fullName evidence="17">Cu2+-exporting ATPase</fullName>
    </submittedName>
</protein>
<dbReference type="Gene3D" id="3.40.1110.10">
    <property type="entry name" value="Calcium-transporting ATPase, cytoplasmic domain N"/>
    <property type="match status" value="1"/>
</dbReference>
<evidence type="ECO:0000256" key="3">
    <source>
        <dbReference type="ARBA" id="ARBA00022448"/>
    </source>
</evidence>
<dbReference type="Gene3D" id="2.70.150.10">
    <property type="entry name" value="Calcium-transporting ATPase, cytoplasmic transduction domain A"/>
    <property type="match status" value="1"/>
</dbReference>
<feature type="transmembrane region" description="Helical" evidence="15">
    <location>
        <begin position="269"/>
        <end position="286"/>
    </location>
</feature>
<dbReference type="PROSITE" id="PS00154">
    <property type="entry name" value="ATPASE_E1_E2"/>
    <property type="match status" value="1"/>
</dbReference>
<dbReference type="InterPro" id="IPR023214">
    <property type="entry name" value="HAD_sf"/>
</dbReference>
<dbReference type="GO" id="GO:0043682">
    <property type="term" value="F:P-type divalent copper transporter activity"/>
    <property type="evidence" value="ECO:0007669"/>
    <property type="project" value="TreeGrafter"/>
</dbReference>
<evidence type="ECO:0000313" key="18">
    <source>
        <dbReference type="Proteomes" id="UP000550401"/>
    </source>
</evidence>
<feature type="transmembrane region" description="Helical" evidence="15">
    <location>
        <begin position="207"/>
        <end position="224"/>
    </location>
</feature>
<evidence type="ECO:0000256" key="5">
    <source>
        <dbReference type="ARBA" id="ARBA00022553"/>
    </source>
</evidence>
<feature type="transmembrane region" description="Helical" evidence="15">
    <location>
        <begin position="245"/>
        <end position="263"/>
    </location>
</feature>
<keyword evidence="6 15" id="KW-0812">Transmembrane</keyword>
<keyword evidence="10" id="KW-0460">Magnesium</keyword>
<dbReference type="GO" id="GO:0055070">
    <property type="term" value="P:copper ion homeostasis"/>
    <property type="evidence" value="ECO:0007669"/>
    <property type="project" value="TreeGrafter"/>
</dbReference>
<dbReference type="GO" id="GO:0005886">
    <property type="term" value="C:plasma membrane"/>
    <property type="evidence" value="ECO:0007669"/>
    <property type="project" value="UniProtKB-SubCell"/>
</dbReference>